<evidence type="ECO:0000313" key="1">
    <source>
        <dbReference type="EMBL" id="SKA88695.1"/>
    </source>
</evidence>
<keyword evidence="2" id="KW-1185">Reference proteome</keyword>
<sequence>MVIYIGIVFLKGVVGMSKSKKRFVSIVAVLFTLCTFLGFLSVSAKTVLKPKLTFVSKPKAEYKVGEKVAFQVKAPNYSGKVQYRVVLWNLSKKTQTELYPSMKKYGYYNVKSSPKGTSTFTVSFTLKEEGIYKISVLVKRANVKVSYDSYVVTNSFVVGPVKISDIGAVLSDGTTVSAQKSQNEVYTLDFSSLKSGVGIKTYITTDKDCTLSYVNYKFNLKANSKKLFGPEDFGKKDNPPAGVSIDTLRDIADKDGYVVDSITLTKGALVQKVNLKIKVK</sequence>
<proteinExistence type="predicted"/>
<protein>
    <submittedName>
        <fullName evidence="1">Uncharacterized protein</fullName>
    </submittedName>
</protein>
<accession>A0A1T4XHV4</accession>
<dbReference type="SUPFAM" id="SSF81296">
    <property type="entry name" value="E set domains"/>
    <property type="match status" value="1"/>
</dbReference>
<dbReference type="EMBL" id="FUYH01000009">
    <property type="protein sequence ID" value="SKA88695.1"/>
    <property type="molecule type" value="Genomic_DNA"/>
</dbReference>
<dbReference type="Proteomes" id="UP000190105">
    <property type="component" value="Unassembled WGS sequence"/>
</dbReference>
<dbReference type="AlphaFoldDB" id="A0A1T4XHV4"/>
<gene>
    <name evidence="1" type="ORF">SAMN05443428_10923</name>
</gene>
<dbReference type="InterPro" id="IPR014756">
    <property type="entry name" value="Ig_E-set"/>
</dbReference>
<dbReference type="InterPro" id="IPR013783">
    <property type="entry name" value="Ig-like_fold"/>
</dbReference>
<organism evidence="1 2">
    <name type="scientific">Caloramator quimbayensis</name>
    <dbReference type="NCBI Taxonomy" id="1147123"/>
    <lineage>
        <taxon>Bacteria</taxon>
        <taxon>Bacillati</taxon>
        <taxon>Bacillota</taxon>
        <taxon>Clostridia</taxon>
        <taxon>Eubacteriales</taxon>
        <taxon>Clostridiaceae</taxon>
        <taxon>Caloramator</taxon>
    </lineage>
</organism>
<reference evidence="2" key="1">
    <citation type="submission" date="2017-02" db="EMBL/GenBank/DDBJ databases">
        <authorList>
            <person name="Varghese N."/>
            <person name="Submissions S."/>
        </authorList>
    </citation>
    <scope>NUCLEOTIDE SEQUENCE [LARGE SCALE GENOMIC DNA]</scope>
    <source>
        <strain evidence="2">USBA 833</strain>
    </source>
</reference>
<name>A0A1T4XHV4_9CLOT</name>
<dbReference type="Gene3D" id="2.60.40.10">
    <property type="entry name" value="Immunoglobulins"/>
    <property type="match status" value="1"/>
</dbReference>
<evidence type="ECO:0000313" key="2">
    <source>
        <dbReference type="Proteomes" id="UP000190105"/>
    </source>
</evidence>